<proteinExistence type="predicted"/>
<gene>
    <name evidence="1" type="ORF">BDM02DRAFT_3071330</name>
</gene>
<accession>A0ACB6Z0Q4</accession>
<reference evidence="1" key="1">
    <citation type="submission" date="2019-10" db="EMBL/GenBank/DDBJ databases">
        <authorList>
            <consortium name="DOE Joint Genome Institute"/>
            <person name="Kuo A."/>
            <person name="Miyauchi S."/>
            <person name="Kiss E."/>
            <person name="Drula E."/>
            <person name="Kohler A."/>
            <person name="Sanchez-Garcia M."/>
            <person name="Andreopoulos B."/>
            <person name="Barry K.W."/>
            <person name="Bonito G."/>
            <person name="Buee M."/>
            <person name="Carver A."/>
            <person name="Chen C."/>
            <person name="Cichocki N."/>
            <person name="Clum A."/>
            <person name="Culley D."/>
            <person name="Crous P.W."/>
            <person name="Fauchery L."/>
            <person name="Girlanda M."/>
            <person name="Hayes R."/>
            <person name="Keri Z."/>
            <person name="Labutti K."/>
            <person name="Lipzen A."/>
            <person name="Lombard V."/>
            <person name="Magnuson J."/>
            <person name="Maillard F."/>
            <person name="Morin E."/>
            <person name="Murat C."/>
            <person name="Nolan M."/>
            <person name="Ohm R."/>
            <person name="Pangilinan J."/>
            <person name="Pereira M."/>
            <person name="Perotto S."/>
            <person name="Peter M."/>
            <person name="Riley R."/>
            <person name="Sitrit Y."/>
            <person name="Stielow B."/>
            <person name="Szollosi G."/>
            <person name="Zifcakova L."/>
            <person name="Stursova M."/>
            <person name="Spatafora J.W."/>
            <person name="Tedersoo L."/>
            <person name="Vaario L.-M."/>
            <person name="Yamada A."/>
            <person name="Yan M."/>
            <person name="Wang P."/>
            <person name="Xu J."/>
            <person name="Bruns T."/>
            <person name="Baldrian P."/>
            <person name="Vilgalys R."/>
            <person name="Henrissat B."/>
            <person name="Grigoriev I.V."/>
            <person name="Hibbett D."/>
            <person name="Nagy L.G."/>
            <person name="Martin F.M."/>
        </authorList>
    </citation>
    <scope>NUCLEOTIDE SEQUENCE</scope>
    <source>
        <strain evidence="1">P2</strain>
    </source>
</reference>
<sequence>ATYTDSGASHHYFVDRSDFNAYTEISPVTGQGAGRGSTFQIIGVGSVHKDVVIDGKRRRIVFRDAVHAPDLAANLASISRL</sequence>
<name>A0ACB6Z0Q4_THEGA</name>
<dbReference type="Proteomes" id="UP000886501">
    <property type="component" value="Unassembled WGS sequence"/>
</dbReference>
<organism evidence="1 2">
    <name type="scientific">Thelephora ganbajun</name>
    <name type="common">Ganba fungus</name>
    <dbReference type="NCBI Taxonomy" id="370292"/>
    <lineage>
        <taxon>Eukaryota</taxon>
        <taxon>Fungi</taxon>
        <taxon>Dikarya</taxon>
        <taxon>Basidiomycota</taxon>
        <taxon>Agaricomycotina</taxon>
        <taxon>Agaricomycetes</taxon>
        <taxon>Thelephorales</taxon>
        <taxon>Thelephoraceae</taxon>
        <taxon>Thelephora</taxon>
    </lineage>
</organism>
<comment type="caution">
    <text evidence="1">The sequence shown here is derived from an EMBL/GenBank/DDBJ whole genome shotgun (WGS) entry which is preliminary data.</text>
</comment>
<dbReference type="EMBL" id="MU118379">
    <property type="protein sequence ID" value="KAF9642706.1"/>
    <property type="molecule type" value="Genomic_DNA"/>
</dbReference>
<reference evidence="1" key="2">
    <citation type="journal article" date="2020" name="Nat. Commun.">
        <title>Large-scale genome sequencing of mycorrhizal fungi provides insights into the early evolution of symbiotic traits.</title>
        <authorList>
            <person name="Miyauchi S."/>
            <person name="Kiss E."/>
            <person name="Kuo A."/>
            <person name="Drula E."/>
            <person name="Kohler A."/>
            <person name="Sanchez-Garcia M."/>
            <person name="Morin E."/>
            <person name="Andreopoulos B."/>
            <person name="Barry K.W."/>
            <person name="Bonito G."/>
            <person name="Buee M."/>
            <person name="Carver A."/>
            <person name="Chen C."/>
            <person name="Cichocki N."/>
            <person name="Clum A."/>
            <person name="Culley D."/>
            <person name="Crous P.W."/>
            <person name="Fauchery L."/>
            <person name="Girlanda M."/>
            <person name="Hayes R.D."/>
            <person name="Keri Z."/>
            <person name="LaButti K."/>
            <person name="Lipzen A."/>
            <person name="Lombard V."/>
            <person name="Magnuson J."/>
            <person name="Maillard F."/>
            <person name="Murat C."/>
            <person name="Nolan M."/>
            <person name="Ohm R.A."/>
            <person name="Pangilinan J."/>
            <person name="Pereira M.F."/>
            <person name="Perotto S."/>
            <person name="Peter M."/>
            <person name="Pfister S."/>
            <person name="Riley R."/>
            <person name="Sitrit Y."/>
            <person name="Stielow J.B."/>
            <person name="Szollosi G."/>
            <person name="Zifcakova L."/>
            <person name="Stursova M."/>
            <person name="Spatafora J.W."/>
            <person name="Tedersoo L."/>
            <person name="Vaario L.M."/>
            <person name="Yamada A."/>
            <person name="Yan M."/>
            <person name="Wang P."/>
            <person name="Xu J."/>
            <person name="Bruns T."/>
            <person name="Baldrian P."/>
            <person name="Vilgalys R."/>
            <person name="Dunand C."/>
            <person name="Henrissat B."/>
            <person name="Grigoriev I.V."/>
            <person name="Hibbett D."/>
            <person name="Nagy L.G."/>
            <person name="Martin F.M."/>
        </authorList>
    </citation>
    <scope>NUCLEOTIDE SEQUENCE</scope>
    <source>
        <strain evidence="1">P2</strain>
    </source>
</reference>
<keyword evidence="2" id="KW-1185">Reference proteome</keyword>
<evidence type="ECO:0000313" key="2">
    <source>
        <dbReference type="Proteomes" id="UP000886501"/>
    </source>
</evidence>
<protein>
    <submittedName>
        <fullName evidence="1">Uncharacterized protein</fullName>
    </submittedName>
</protein>
<feature type="non-terminal residue" evidence="1">
    <location>
        <position position="1"/>
    </location>
</feature>
<evidence type="ECO:0000313" key="1">
    <source>
        <dbReference type="EMBL" id="KAF9642706.1"/>
    </source>
</evidence>
<feature type="non-terminal residue" evidence="1">
    <location>
        <position position="81"/>
    </location>
</feature>